<reference evidence="2" key="3">
    <citation type="submission" date="2023-05" db="EMBL/GenBank/DDBJ databases">
        <authorList>
            <person name="Smith C.H."/>
        </authorList>
    </citation>
    <scope>NUCLEOTIDE SEQUENCE</scope>
    <source>
        <strain evidence="2">CHS0354</strain>
        <tissue evidence="2">Mantle</tissue>
    </source>
</reference>
<dbReference type="InterPro" id="IPR003877">
    <property type="entry name" value="SPRY_dom"/>
</dbReference>
<organism evidence="2 3">
    <name type="scientific">Potamilus streckersoni</name>
    <dbReference type="NCBI Taxonomy" id="2493646"/>
    <lineage>
        <taxon>Eukaryota</taxon>
        <taxon>Metazoa</taxon>
        <taxon>Spiralia</taxon>
        <taxon>Lophotrochozoa</taxon>
        <taxon>Mollusca</taxon>
        <taxon>Bivalvia</taxon>
        <taxon>Autobranchia</taxon>
        <taxon>Heteroconchia</taxon>
        <taxon>Palaeoheterodonta</taxon>
        <taxon>Unionida</taxon>
        <taxon>Unionoidea</taxon>
        <taxon>Unionidae</taxon>
        <taxon>Ambleminae</taxon>
        <taxon>Lampsilini</taxon>
        <taxon>Potamilus</taxon>
    </lineage>
</organism>
<dbReference type="Gene3D" id="2.60.120.920">
    <property type="match status" value="2"/>
</dbReference>
<evidence type="ECO:0000259" key="1">
    <source>
        <dbReference type="Pfam" id="PF00622"/>
    </source>
</evidence>
<reference evidence="2" key="2">
    <citation type="journal article" date="2021" name="Genome Biol. Evol.">
        <title>Developing a high-quality reference genome for a parasitic bivalve with doubly uniparental inheritance (Bivalvia: Unionida).</title>
        <authorList>
            <person name="Smith C.H."/>
        </authorList>
    </citation>
    <scope>NUCLEOTIDE SEQUENCE</scope>
    <source>
        <strain evidence="2">CHS0354</strain>
        <tissue evidence="2">Mantle</tissue>
    </source>
</reference>
<keyword evidence="3" id="KW-1185">Reference proteome</keyword>
<dbReference type="Pfam" id="PF00622">
    <property type="entry name" value="SPRY"/>
    <property type="match status" value="2"/>
</dbReference>
<dbReference type="InterPro" id="IPR044736">
    <property type="entry name" value="Gid1/RanBPM/SPLA_SPRY"/>
</dbReference>
<proteinExistence type="predicted"/>
<gene>
    <name evidence="2" type="ORF">CHS0354_018734</name>
</gene>
<evidence type="ECO:0000313" key="3">
    <source>
        <dbReference type="Proteomes" id="UP001195483"/>
    </source>
</evidence>
<sequence length="831" mass="93905">MTELFRCAGDILFDNSQPIPGLITDVLLKQHSETSNFLQYMKPLSKNHSYFFAHIRSMSPHSKITIGIAGPDIDNDAHPGHWNNSVGYHSDTGKCYTSHKCSANTRGEKFGIGDMFGVLVTHFGKEMSTVVFIKNGVPVATRYLFEHDHSRFLPTICLEYGPIDIGIMWLDASVRIPRFTETNMLYWIKGRGVQYDVDKNVFHYNKKEALVTVQSPKSLSKDFSYYEVILHDTSEIEESAVVGMGSCSPIHPTPTCLLLRDFFSWKADGKMVQVKPGMRVGLGVHYNPKELDKPDFDDKDTQLVLCVVTINSDIAAMRMLLQPPGGFYPLVILCRNASIARVDVESLRQVTVDAAVKALLDKSYWEQYDNAMNIILSDLKERELSLSLFRKSKCLVVKVSSAICQVCLPAKHKKIHVIQLQHPLTQERPYFFIEIKKLNEESVISFGVADSNFPLDKHVGKIKPSTGWYSKEGKFYQNLLLSGNTHGERFGEGDTVGLEMRSFHTKAAAVVFIKNNTPVGTQYVILPRAEEFFPTIAICGNGYDVELNVTWQTHTGSGPNFNVSDLEFWCRPSHSWIDEDNNIVICKDHLDLSVIQCPYSFSSGFNHFEIRLLDKVGEDSKVLPPIIGLTGPGILEKEKNQTSQLRLDVLRIWAPFQKTTYANDFPAKAVNIGDQIGWGMHIPQSEMNKMEPLVICYLTINQDIVITRVMYEPLGGFHPIVFLPPEVNRVQFVLSNLYRIETAFTVPIEEKLLEEARQIEKMEQDWVQKGNELDNLNLDPQELIKPFIYNKNGNEAAENLRFANIAVKAKVLDSVKTKYRDAKESAACAVL</sequence>
<dbReference type="Proteomes" id="UP001195483">
    <property type="component" value="Unassembled WGS sequence"/>
</dbReference>
<reference evidence="2" key="1">
    <citation type="journal article" date="2021" name="Genome Biol. Evol.">
        <title>A High-Quality Reference Genome for a Parasitic Bivalve with Doubly Uniparental Inheritance (Bivalvia: Unionida).</title>
        <authorList>
            <person name="Smith C.H."/>
        </authorList>
    </citation>
    <scope>NUCLEOTIDE SEQUENCE</scope>
    <source>
        <strain evidence="2">CHS0354</strain>
    </source>
</reference>
<dbReference type="AlphaFoldDB" id="A0AAE0T400"/>
<name>A0AAE0T400_9BIVA</name>
<dbReference type="SUPFAM" id="SSF49899">
    <property type="entry name" value="Concanavalin A-like lectins/glucanases"/>
    <property type="match status" value="2"/>
</dbReference>
<protein>
    <recommendedName>
        <fullName evidence="1">SPRY domain-containing protein</fullName>
    </recommendedName>
</protein>
<comment type="caution">
    <text evidence="2">The sequence shown here is derived from an EMBL/GenBank/DDBJ whole genome shotgun (WGS) entry which is preliminary data.</text>
</comment>
<evidence type="ECO:0000313" key="2">
    <source>
        <dbReference type="EMBL" id="KAK3602875.1"/>
    </source>
</evidence>
<accession>A0AAE0T400</accession>
<dbReference type="InterPro" id="IPR043136">
    <property type="entry name" value="B30.2/SPRY_sf"/>
</dbReference>
<dbReference type="InterPro" id="IPR013320">
    <property type="entry name" value="ConA-like_dom_sf"/>
</dbReference>
<feature type="domain" description="SPRY" evidence="1">
    <location>
        <begin position="430"/>
        <end position="543"/>
    </location>
</feature>
<dbReference type="CDD" id="cd12885">
    <property type="entry name" value="SPRY_RanBP_like"/>
    <property type="match status" value="1"/>
</dbReference>
<dbReference type="EMBL" id="JAEAOA010001148">
    <property type="protein sequence ID" value="KAK3602875.1"/>
    <property type="molecule type" value="Genomic_DNA"/>
</dbReference>
<feature type="domain" description="SPRY" evidence="1">
    <location>
        <begin position="54"/>
        <end position="160"/>
    </location>
</feature>